<protein>
    <recommendedName>
        <fullName evidence="9">Transcription factor domain-containing protein</fullName>
    </recommendedName>
</protein>
<dbReference type="EMBL" id="MAVT02001909">
    <property type="protein sequence ID" value="POS69926.1"/>
    <property type="molecule type" value="Genomic_DNA"/>
</dbReference>
<keyword evidence="4" id="KW-0804">Transcription</keyword>
<evidence type="ECO:0000256" key="1">
    <source>
        <dbReference type="ARBA" id="ARBA00022723"/>
    </source>
</evidence>
<dbReference type="PANTHER" id="PTHR47660:SF3">
    <property type="entry name" value="FINGER DOMAIN PROTEIN, PUTATIVE (AFU_ORTHOLOGUE AFUA_4G03310)-RELATED"/>
    <property type="match status" value="1"/>
</dbReference>
<accession>A0A2P5HI59</accession>
<evidence type="ECO:0000256" key="5">
    <source>
        <dbReference type="ARBA" id="ARBA00023242"/>
    </source>
</evidence>
<keyword evidence="2" id="KW-0862">Zinc</keyword>
<dbReference type="STRING" id="158607.A0A2P5HI59"/>
<reference evidence="7" key="1">
    <citation type="submission" date="2017-09" db="EMBL/GenBank/DDBJ databases">
        <title>Polyketide synthases of a Diaporthe helianthi virulent isolate.</title>
        <authorList>
            <person name="Baroncelli R."/>
        </authorList>
    </citation>
    <scope>NUCLEOTIDE SEQUENCE [LARGE SCALE GENOMIC DNA]</scope>
    <source>
        <strain evidence="7">7/96</strain>
    </source>
</reference>
<dbReference type="InParanoid" id="A0A2P5HI59"/>
<comment type="caution">
    <text evidence="7">The sequence shown here is derived from an EMBL/GenBank/DDBJ whole genome shotgun (WGS) entry which is preliminary data.</text>
</comment>
<organism evidence="7 8">
    <name type="scientific">Diaporthe helianthi</name>
    <dbReference type="NCBI Taxonomy" id="158607"/>
    <lineage>
        <taxon>Eukaryota</taxon>
        <taxon>Fungi</taxon>
        <taxon>Dikarya</taxon>
        <taxon>Ascomycota</taxon>
        <taxon>Pezizomycotina</taxon>
        <taxon>Sordariomycetes</taxon>
        <taxon>Sordariomycetidae</taxon>
        <taxon>Diaporthales</taxon>
        <taxon>Diaporthaceae</taxon>
        <taxon>Diaporthe</taxon>
    </lineage>
</organism>
<keyword evidence="5" id="KW-0539">Nucleus</keyword>
<keyword evidence="8" id="KW-1185">Reference proteome</keyword>
<evidence type="ECO:0000256" key="3">
    <source>
        <dbReference type="ARBA" id="ARBA00023015"/>
    </source>
</evidence>
<proteinExistence type="predicted"/>
<evidence type="ECO:0000256" key="4">
    <source>
        <dbReference type="ARBA" id="ARBA00023163"/>
    </source>
</evidence>
<evidence type="ECO:0000313" key="8">
    <source>
        <dbReference type="Proteomes" id="UP000094444"/>
    </source>
</evidence>
<dbReference type="Proteomes" id="UP000094444">
    <property type="component" value="Unassembled WGS sequence"/>
</dbReference>
<dbReference type="OrthoDB" id="440553at2759"/>
<feature type="compositionally biased region" description="Polar residues" evidence="6">
    <location>
        <begin position="79"/>
        <end position="90"/>
    </location>
</feature>
<keyword evidence="1" id="KW-0479">Metal-binding</keyword>
<feature type="compositionally biased region" description="Polar residues" evidence="6">
    <location>
        <begin position="107"/>
        <end position="126"/>
    </location>
</feature>
<gene>
    <name evidence="7" type="ORF">DHEL01_v211682</name>
</gene>
<dbReference type="PANTHER" id="PTHR47660">
    <property type="entry name" value="TRANSCRIPTION FACTOR WITH C2H2 AND ZN(2)-CYS(6) DNA BINDING DOMAIN (EUROFUNG)-RELATED-RELATED"/>
    <property type="match status" value="1"/>
</dbReference>
<feature type="region of interest" description="Disordered" evidence="6">
    <location>
        <begin position="41"/>
        <end position="126"/>
    </location>
</feature>
<evidence type="ECO:0000256" key="6">
    <source>
        <dbReference type="SAM" id="MobiDB-lite"/>
    </source>
</evidence>
<keyword evidence="3" id="KW-0805">Transcription regulation</keyword>
<evidence type="ECO:0008006" key="9">
    <source>
        <dbReference type="Google" id="ProtNLM"/>
    </source>
</evidence>
<dbReference type="AlphaFoldDB" id="A0A2P5HI59"/>
<sequence>MLREASHHKSGSGADVTELKALSGRCAQRGLTCAYLREPARTPAASVDGSRHRTDNAISPSAGRSPLPDASPLCLGHSSHGQVLATTNGPTVAYGGGPGDDGTSPTVISSETPEAPNGQNPTPDSSSACADIELVCPINADYISSRWLNQYVPVPGQTAKNFPGHIKAFMPRMLGSYASMAVRGRQLPPFIHPAQMQPPLARPPLSTCLSLVRICERLLPGSDGPAADVMQREASSIFEQHTTIADGITLLSAFQAHLLYLLVMFFKLGHLVSQSMRRMMMDLQELASLCSKRGLVCVAEQNRTRPRWESWVVAEAKRRTLYVMYMFDNVLSCHEGLPCFFGTELKGLPAPSGRCLWEAQTLQDWERAYNNNLADWTGPGLTIDELWPAPSWLDEAGLAERQRRVDQWLEGVDGLGTMLFAVTSSLHSQ</sequence>
<dbReference type="GO" id="GO:0046872">
    <property type="term" value="F:metal ion binding"/>
    <property type="evidence" value="ECO:0007669"/>
    <property type="project" value="UniProtKB-KW"/>
</dbReference>
<name>A0A2P5HI59_DIAHE</name>
<evidence type="ECO:0000256" key="2">
    <source>
        <dbReference type="ARBA" id="ARBA00022833"/>
    </source>
</evidence>
<evidence type="ECO:0000313" key="7">
    <source>
        <dbReference type="EMBL" id="POS69926.1"/>
    </source>
</evidence>
<dbReference type="CDD" id="cd12148">
    <property type="entry name" value="fungal_TF_MHR"/>
    <property type="match status" value="1"/>
</dbReference>